<gene>
    <name evidence="2" type="ORF">DFR52_101376</name>
</gene>
<accession>A0A317PW55</accession>
<dbReference type="Pfam" id="PF22785">
    <property type="entry name" value="Tc-R-P"/>
    <property type="match status" value="1"/>
</dbReference>
<dbReference type="InterPro" id="IPR029021">
    <property type="entry name" value="Prot-tyrosine_phosphatase-like"/>
</dbReference>
<dbReference type="PROSITE" id="PS50056">
    <property type="entry name" value="TYR_PHOSPHATASE_2"/>
    <property type="match status" value="1"/>
</dbReference>
<dbReference type="AlphaFoldDB" id="A0A317PW55"/>
<dbReference type="PANTHER" id="PTHR23339">
    <property type="entry name" value="TYROSINE SPECIFIC PROTEIN PHOSPHATASE AND DUAL SPECIFICITY PROTEIN PHOSPHATASE"/>
    <property type="match status" value="1"/>
</dbReference>
<organism evidence="2 3">
    <name type="scientific">Hoeflea marina</name>
    <dbReference type="NCBI Taxonomy" id="274592"/>
    <lineage>
        <taxon>Bacteria</taxon>
        <taxon>Pseudomonadati</taxon>
        <taxon>Pseudomonadota</taxon>
        <taxon>Alphaproteobacteria</taxon>
        <taxon>Hyphomicrobiales</taxon>
        <taxon>Rhizobiaceae</taxon>
        <taxon>Hoeflea</taxon>
    </lineage>
</organism>
<reference evidence="2 3" key="1">
    <citation type="submission" date="2018-05" db="EMBL/GenBank/DDBJ databases">
        <title>Genomic Encyclopedia of Type Strains, Phase IV (KMG-IV): sequencing the most valuable type-strain genomes for metagenomic binning, comparative biology and taxonomic classification.</title>
        <authorList>
            <person name="Goeker M."/>
        </authorList>
    </citation>
    <scope>NUCLEOTIDE SEQUENCE [LARGE SCALE GENOMIC DNA]</scope>
    <source>
        <strain evidence="2 3">DSM 16791</strain>
    </source>
</reference>
<dbReference type="InterPro" id="IPR000387">
    <property type="entry name" value="Tyr_Pase_dom"/>
</dbReference>
<protein>
    <recommendedName>
        <fullName evidence="1">Tyrosine specific protein phosphatases domain-containing protein</fullName>
    </recommendedName>
</protein>
<dbReference type="InterPro" id="IPR050561">
    <property type="entry name" value="PTP"/>
</dbReference>
<name>A0A317PW55_9HYPH</name>
<feature type="domain" description="Tyrosine specific protein phosphatases" evidence="1">
    <location>
        <begin position="103"/>
        <end position="167"/>
    </location>
</feature>
<dbReference type="Proteomes" id="UP000246352">
    <property type="component" value="Unassembled WGS sequence"/>
</dbReference>
<evidence type="ECO:0000259" key="1">
    <source>
        <dbReference type="PROSITE" id="PS50056"/>
    </source>
</evidence>
<evidence type="ECO:0000313" key="3">
    <source>
        <dbReference type="Proteomes" id="UP000246352"/>
    </source>
</evidence>
<dbReference type="Gene3D" id="3.90.190.10">
    <property type="entry name" value="Protein tyrosine phosphatase superfamily"/>
    <property type="match status" value="1"/>
</dbReference>
<evidence type="ECO:0000313" key="2">
    <source>
        <dbReference type="EMBL" id="PWW03690.1"/>
    </source>
</evidence>
<dbReference type="RefSeq" id="WP_110030213.1">
    <property type="nucleotide sequence ID" value="NZ_QGTR01000001.1"/>
</dbReference>
<comment type="caution">
    <text evidence="2">The sequence shown here is derived from an EMBL/GenBank/DDBJ whole genome shotgun (WGS) entry which is preliminary data.</text>
</comment>
<proteinExistence type="predicted"/>
<dbReference type="EMBL" id="QGTR01000001">
    <property type="protein sequence ID" value="PWW03690.1"/>
    <property type="molecule type" value="Genomic_DNA"/>
</dbReference>
<sequence>MQQLHLIPLPGRPTVNLAVSGVPGLLISANGALALCEETLAAEMNRLRDLNIRTLIGLVEDDELGTIDYLDITDAANSVGIQSIRFQVRDFGIPSADQEADWRHISSHAHELARGGHGFAIHCMAGIGRSFMMAGRILVDFGLPPGEALKTLRAVHPEALETPTQELYLQTFPR</sequence>
<keyword evidence="3" id="KW-1185">Reference proteome</keyword>
<dbReference type="SUPFAM" id="SSF52799">
    <property type="entry name" value="(Phosphotyrosine protein) phosphatases II"/>
    <property type="match status" value="1"/>
</dbReference>